<evidence type="ECO:0000256" key="4">
    <source>
        <dbReference type="ARBA" id="ARBA00022676"/>
    </source>
</evidence>
<evidence type="ECO:0000256" key="9">
    <source>
        <dbReference type="ARBA" id="ARBA00022989"/>
    </source>
</evidence>
<protein>
    <recommendedName>
        <fullName evidence="13">Alpha-1,3-mannosyl-glycoprotein 2-beta-N-acetylglucosaminyltransferase</fullName>
        <shortName evidence="13">GNT-I</shortName>
        <shortName evidence="13">GlcNAc-T I</shortName>
        <ecNumber evidence="13">2.4.1.101</ecNumber>
    </recommendedName>
    <alternativeName>
        <fullName evidence="13">N-glycosyl-oligosaccharide-glycoprotein N-acetylglucosaminyltransferase I</fullName>
    </alternativeName>
</protein>
<dbReference type="Pfam" id="PF03071">
    <property type="entry name" value="GNT-I"/>
    <property type="match status" value="1"/>
</dbReference>
<dbReference type="GO" id="GO:0047223">
    <property type="term" value="F:beta-1,3-galactosyl-O-glycosyl-glycoprotein beta-1,3-N-acetylglucosaminyltransferase activity"/>
    <property type="evidence" value="ECO:0007669"/>
    <property type="project" value="TreeGrafter"/>
</dbReference>
<dbReference type="GO" id="GO:0000139">
    <property type="term" value="C:Golgi membrane"/>
    <property type="evidence" value="ECO:0007669"/>
    <property type="project" value="UniProtKB-SubCell"/>
</dbReference>
<dbReference type="GO" id="GO:0030145">
    <property type="term" value="F:manganese ion binding"/>
    <property type="evidence" value="ECO:0007669"/>
    <property type="project" value="UniProtKB-UniRule"/>
</dbReference>
<comment type="pathway">
    <text evidence="2 13">Protein modification; protein glycosylation.</text>
</comment>
<keyword evidence="8 13" id="KW-0735">Signal-anchor</keyword>
<keyword evidence="11" id="KW-0472">Membrane</keyword>
<dbReference type="PANTHER" id="PTHR46396">
    <property type="entry name" value="PROTEIN O-LINKED-MANNOSE BETA-1,2-N-ACETYLGLUCOSAMINYLTRANSFERASE 1"/>
    <property type="match status" value="1"/>
</dbReference>
<evidence type="ECO:0000256" key="1">
    <source>
        <dbReference type="ARBA" id="ARBA00004323"/>
    </source>
</evidence>
<dbReference type="InterPro" id="IPR052463">
    <property type="entry name" value="O-linked_mannose_GnT"/>
</dbReference>
<comment type="caution">
    <text evidence="15">The sequence shown here is derived from an EMBL/GenBank/DDBJ whole genome shotgun (WGS) entry which is preliminary data.</text>
</comment>
<evidence type="ECO:0000256" key="12">
    <source>
        <dbReference type="ARBA" id="ARBA00023211"/>
    </source>
</evidence>
<keyword evidence="4 13" id="KW-0328">Glycosyltransferase</keyword>
<dbReference type="AlphaFoldDB" id="A0A482X8M3"/>
<dbReference type="GO" id="GO:0003827">
    <property type="term" value="F:alpha-1,3-mannosylglycoprotein 2-beta-N-acetylglucosaminyltransferase activity"/>
    <property type="evidence" value="ECO:0007669"/>
    <property type="project" value="UniProtKB-UniRule"/>
</dbReference>
<dbReference type="OrthoDB" id="440755at2759"/>
<evidence type="ECO:0000256" key="6">
    <source>
        <dbReference type="ARBA" id="ARBA00022692"/>
    </source>
</evidence>
<evidence type="ECO:0000256" key="14">
    <source>
        <dbReference type="SAM" id="MobiDB-lite"/>
    </source>
</evidence>
<dbReference type="InParanoid" id="A0A482X8M3"/>
<name>A0A482X8M3_LAOST</name>
<dbReference type="EMBL" id="QKKF02015643">
    <property type="protein sequence ID" value="RZF42012.1"/>
    <property type="molecule type" value="Genomic_DNA"/>
</dbReference>
<evidence type="ECO:0000256" key="8">
    <source>
        <dbReference type="ARBA" id="ARBA00022968"/>
    </source>
</evidence>
<evidence type="ECO:0000256" key="3">
    <source>
        <dbReference type="ARBA" id="ARBA00006492"/>
    </source>
</evidence>
<evidence type="ECO:0000256" key="7">
    <source>
        <dbReference type="ARBA" id="ARBA00022723"/>
    </source>
</evidence>
<dbReference type="SMR" id="A0A482X8M3"/>
<keyword evidence="9" id="KW-1133">Transmembrane helix</keyword>
<dbReference type="PANTHER" id="PTHR46396:SF2">
    <property type="entry name" value="ILEI_PANDER DOMAIN-CONTAINING PROTEIN"/>
    <property type="match status" value="1"/>
</dbReference>
<comment type="similarity">
    <text evidence="3 13">Belongs to the glycosyltransferase 13 family.</text>
</comment>
<keyword evidence="7 13" id="KW-0479">Metal-binding</keyword>
<comment type="catalytic activity">
    <reaction evidence="13">
        <text>N(4)-(alpha-D-Man-(1-&gt;3)-[alpha-D-Man-(1-&gt;3)-[alpha-D-Man-(1-&gt;6)]-alpha-D-Man-(1-&gt;6)]-beta-D-Man-(1-&gt;4)-beta-D-GlcNAc-(1-&gt;4)-beta-D-GlcNAc)-L-asparaginyl-[protein] (N-glucan mannose isomer 5A1,2) + UDP-N-acetyl-alpha-D-glucosamine = N(4)-{beta-D-GlcNAc-(1-&gt;2)-alpha-D-Man-(1-&gt;3)-[alpha-D-Man-(1-&gt;3)-[alpha-D-Man-(1-&gt;6)]-alpha-D-Man-(1-&gt;6)]-beta-D-Man-(1-&gt;4)-beta-D-GlcNAc-(1-&gt;4)-beta-D-GlcNAc}-L-asparaginyl-[protein] + UDP + H(+)</text>
        <dbReference type="Rhea" id="RHEA:11456"/>
        <dbReference type="Rhea" id="RHEA-COMP:14367"/>
        <dbReference type="Rhea" id="RHEA-COMP:14368"/>
        <dbReference type="ChEBI" id="CHEBI:15378"/>
        <dbReference type="ChEBI" id="CHEBI:57705"/>
        <dbReference type="ChEBI" id="CHEBI:58223"/>
        <dbReference type="ChEBI" id="CHEBI:59087"/>
        <dbReference type="ChEBI" id="CHEBI:60625"/>
        <dbReference type="EC" id="2.4.1.101"/>
    </reaction>
</comment>
<evidence type="ECO:0000313" key="16">
    <source>
        <dbReference type="Proteomes" id="UP000291343"/>
    </source>
</evidence>
<dbReference type="GO" id="GO:0016266">
    <property type="term" value="P:protein O-linked glycosylation via N-acetyl-galactosamine"/>
    <property type="evidence" value="ECO:0007669"/>
    <property type="project" value="TreeGrafter"/>
</dbReference>
<dbReference type="UniPathway" id="UPA00378"/>
<comment type="cofactor">
    <cofactor evidence="13">
        <name>Mn(2+)</name>
        <dbReference type="ChEBI" id="CHEBI:29035"/>
    </cofactor>
    <text evidence="13">The cofactor is mostly bound to the substrate.</text>
</comment>
<accession>A0A482X8M3</accession>
<evidence type="ECO:0000256" key="2">
    <source>
        <dbReference type="ARBA" id="ARBA00004922"/>
    </source>
</evidence>
<keyword evidence="10 13" id="KW-0333">Golgi apparatus</keyword>
<dbReference type="STRING" id="195883.A0A482X8M3"/>
<evidence type="ECO:0000313" key="15">
    <source>
        <dbReference type="EMBL" id="RZF42012.1"/>
    </source>
</evidence>
<comment type="function">
    <text evidence="13">Initiates complex N-linked carbohydrate formation. Essential for the conversion of high-mannose to hybrid and complex N-glycans.</text>
</comment>
<evidence type="ECO:0000256" key="11">
    <source>
        <dbReference type="ARBA" id="ARBA00023136"/>
    </source>
</evidence>
<dbReference type="InterPro" id="IPR029044">
    <property type="entry name" value="Nucleotide-diphossugar_trans"/>
</dbReference>
<organism evidence="15 16">
    <name type="scientific">Laodelphax striatellus</name>
    <name type="common">Small brown planthopper</name>
    <name type="synonym">Delphax striatella</name>
    <dbReference type="NCBI Taxonomy" id="195883"/>
    <lineage>
        <taxon>Eukaryota</taxon>
        <taxon>Metazoa</taxon>
        <taxon>Ecdysozoa</taxon>
        <taxon>Arthropoda</taxon>
        <taxon>Hexapoda</taxon>
        <taxon>Insecta</taxon>
        <taxon>Pterygota</taxon>
        <taxon>Neoptera</taxon>
        <taxon>Paraneoptera</taxon>
        <taxon>Hemiptera</taxon>
        <taxon>Auchenorrhyncha</taxon>
        <taxon>Fulgoroidea</taxon>
        <taxon>Delphacidae</taxon>
        <taxon>Criomorphinae</taxon>
        <taxon>Laodelphax</taxon>
    </lineage>
</organism>
<comment type="subcellular location">
    <subcellularLocation>
        <location evidence="1 13">Golgi apparatus membrane</location>
        <topology evidence="1 13">Single-pass type II membrane protein</topology>
    </subcellularLocation>
</comment>
<evidence type="ECO:0000256" key="13">
    <source>
        <dbReference type="RuleBase" id="RU368119"/>
    </source>
</evidence>
<keyword evidence="12 13" id="KW-0464">Manganese</keyword>
<dbReference type="Proteomes" id="UP000291343">
    <property type="component" value="Unassembled WGS sequence"/>
</dbReference>
<proteinExistence type="inferred from homology"/>
<evidence type="ECO:0000256" key="10">
    <source>
        <dbReference type="ARBA" id="ARBA00023034"/>
    </source>
</evidence>
<dbReference type="EC" id="2.4.1.101" evidence="13"/>
<keyword evidence="5" id="KW-0808">Transferase</keyword>
<gene>
    <name evidence="15" type="ORF">LSTR_LSTR003517</name>
</gene>
<feature type="region of interest" description="Disordered" evidence="14">
    <location>
        <begin position="109"/>
        <end position="128"/>
    </location>
</feature>
<dbReference type="InterPro" id="IPR004139">
    <property type="entry name" value="Glyco_trans_13"/>
</dbReference>
<evidence type="ECO:0000256" key="5">
    <source>
        <dbReference type="ARBA" id="ARBA00022679"/>
    </source>
</evidence>
<dbReference type="Gene3D" id="3.90.550.10">
    <property type="entry name" value="Spore Coat Polysaccharide Biosynthesis Protein SpsA, Chain A"/>
    <property type="match status" value="1"/>
</dbReference>
<sequence>MTGCVAVPSVAITPDPYPRKNSAREKVCREVSQLQCTDFCATDSQHEVYSPALLTNRSLIGNPVYSSPIVVVASRQLSSLVLTLQSLVHQPGIHAPSVLVVYASSQGQGQPVNRSATLKGPRRGQGHSSSDYATVINLFSFQAVPVNVSSDDTKDYIEKGVETAKERFPNKKYVIVIEQGVLVSPDFLHYMAQMVSVLEKDTTILAISAWNPNGYVNVSSNPYVAYRSTDRPQYAFMVPIQAFNSNKHTHNCPKQFHRESTSNSSSEGDEIIYPEVSRALIRPLDIILSGNEQFHHHLDIPRSTNIDPAVWIENPAGMILDRYLQHINALLNESRQLVISEEDIASCASNVHLSHLLASDGGNHSTIAIYYREQRSGEHAVLRDLASSCFGLRLTPSETGKPPPGFFRGMLRFSFNNRHVMLIESGSYFYKQKQSIVENKFL</sequence>
<keyword evidence="6" id="KW-0812">Transmembrane</keyword>
<reference evidence="15 16" key="1">
    <citation type="journal article" date="2017" name="Gigascience">
        <title>Genome sequence of the small brown planthopper, Laodelphax striatellus.</title>
        <authorList>
            <person name="Zhu J."/>
            <person name="Jiang F."/>
            <person name="Wang X."/>
            <person name="Yang P."/>
            <person name="Bao Y."/>
            <person name="Zhao W."/>
            <person name="Wang W."/>
            <person name="Lu H."/>
            <person name="Wang Q."/>
            <person name="Cui N."/>
            <person name="Li J."/>
            <person name="Chen X."/>
            <person name="Luo L."/>
            <person name="Yu J."/>
            <person name="Kang L."/>
            <person name="Cui F."/>
        </authorList>
    </citation>
    <scope>NUCLEOTIDE SEQUENCE [LARGE SCALE GENOMIC DNA]</scope>
    <source>
        <strain evidence="15">Lst14</strain>
    </source>
</reference>
<keyword evidence="16" id="KW-1185">Reference proteome</keyword>